<protein>
    <recommendedName>
        <fullName evidence="4">DUF975 family protein</fullName>
    </recommendedName>
</protein>
<sequence length="249" mass="27961">MAFQNIQNKIKSSQKLDFGNILDLSIKLFKEVWLKGVLMILITMVFGGVIAILFVSIGLIPNPYDVAGSEALNLTTYYAKSAFNNLPQTIVVSPVVFGMLAGFYRICKQVDLKESQDDDIFYFFKGDNVRKVLMLGLIYSIIATVAQALFLLPYIYVFIPLSFFAVVFAHNPELSETEIVKLSFSLGNKKWFLTFGLMFITGILGMLGIIACGIGVIFTISIVYLPVYFIYREVVGFEDHDEIKYIGSE</sequence>
<keyword evidence="3" id="KW-1185">Reference proteome</keyword>
<feature type="transmembrane region" description="Helical" evidence="1">
    <location>
        <begin position="86"/>
        <end position="107"/>
    </location>
</feature>
<organism evidence="2 3">
    <name type="scientific">Psychroserpens ponticola</name>
    <dbReference type="NCBI Taxonomy" id="2932268"/>
    <lineage>
        <taxon>Bacteria</taxon>
        <taxon>Pseudomonadati</taxon>
        <taxon>Bacteroidota</taxon>
        <taxon>Flavobacteriia</taxon>
        <taxon>Flavobacteriales</taxon>
        <taxon>Flavobacteriaceae</taxon>
        <taxon>Psychroserpens</taxon>
    </lineage>
</organism>
<name>A0ABY7S017_9FLAO</name>
<keyword evidence="1" id="KW-0472">Membrane</keyword>
<keyword evidence="1" id="KW-1133">Transmembrane helix</keyword>
<evidence type="ECO:0000256" key="1">
    <source>
        <dbReference type="SAM" id="Phobius"/>
    </source>
</evidence>
<feature type="transmembrane region" description="Helical" evidence="1">
    <location>
        <begin position="37"/>
        <end position="60"/>
    </location>
</feature>
<gene>
    <name evidence="2" type="ORF">MUN68_001985</name>
</gene>
<evidence type="ECO:0000313" key="2">
    <source>
        <dbReference type="EMBL" id="WCO02271.1"/>
    </source>
</evidence>
<proteinExistence type="predicted"/>
<evidence type="ECO:0008006" key="4">
    <source>
        <dbReference type="Google" id="ProtNLM"/>
    </source>
</evidence>
<keyword evidence="1" id="KW-0812">Transmembrane</keyword>
<accession>A0ABY7S017</accession>
<evidence type="ECO:0000313" key="3">
    <source>
        <dbReference type="Proteomes" id="UP001202717"/>
    </source>
</evidence>
<reference evidence="2 3" key="1">
    <citation type="submission" date="2023-01" db="EMBL/GenBank/DDBJ databases">
        <title>Psychroserpens ponticola sp. nov., isolated from seawater.</title>
        <authorList>
            <person name="Kristyanto S."/>
            <person name="Jung J."/>
            <person name="Kim J.M."/>
            <person name="Jeon C.O."/>
        </authorList>
    </citation>
    <scope>NUCLEOTIDE SEQUENCE [LARGE SCALE GENOMIC DNA]</scope>
    <source>
        <strain evidence="2 3">MSW6</strain>
    </source>
</reference>
<feature type="transmembrane region" description="Helical" evidence="1">
    <location>
        <begin position="191"/>
        <end position="224"/>
    </location>
</feature>
<dbReference type="RefSeq" id="WP_249994979.1">
    <property type="nucleotide sequence ID" value="NZ_CP116221.1"/>
</dbReference>
<dbReference type="Proteomes" id="UP001202717">
    <property type="component" value="Chromosome"/>
</dbReference>
<dbReference type="EMBL" id="CP116221">
    <property type="protein sequence ID" value="WCO02271.1"/>
    <property type="molecule type" value="Genomic_DNA"/>
</dbReference>